<dbReference type="PANTHER" id="PTHR13528">
    <property type="entry name" value="39S RIBOSOMAL PROTEIN L28, MITOCHONDRIAL"/>
    <property type="match status" value="1"/>
</dbReference>
<reference evidence="4 5" key="1">
    <citation type="submission" date="2024-02" db="EMBL/GenBank/DDBJ databases">
        <authorList>
            <consortium name="ELIXIR-Norway"/>
            <consortium name="Elixir Norway"/>
        </authorList>
    </citation>
    <scope>NUCLEOTIDE SEQUENCE [LARGE SCALE GENOMIC DNA]</scope>
</reference>
<comment type="similarity">
    <text evidence="1">Belongs to the bacterial ribosomal protein bL28 family.</text>
</comment>
<keyword evidence="2" id="KW-0689">Ribosomal protein</keyword>
<proteinExistence type="inferred from homology"/>
<evidence type="ECO:0008006" key="6">
    <source>
        <dbReference type="Google" id="ProtNLM"/>
    </source>
</evidence>
<dbReference type="PANTHER" id="PTHR13528:SF2">
    <property type="entry name" value="LARGE RIBOSOMAL SUBUNIT PROTEIN BL28M"/>
    <property type="match status" value="1"/>
</dbReference>
<evidence type="ECO:0000256" key="2">
    <source>
        <dbReference type="ARBA" id="ARBA00022980"/>
    </source>
</evidence>
<dbReference type="InterPro" id="IPR037147">
    <property type="entry name" value="Ribosomal_bL28_sf"/>
</dbReference>
<dbReference type="Pfam" id="PF00830">
    <property type="entry name" value="Ribosomal_L28"/>
    <property type="match status" value="1"/>
</dbReference>
<name>A0ABP0TCH3_9BRYO</name>
<sequence length="146" mass="16586">MSSAARVVMGRAKRGLYAGRHIQFGNQVSEDGGNKTRRTWKPNVQTKRIFSFGLDRHIRMNITMHALRCIDKAGGFDEYVLTTPDHKLDNDQVREWRSIIGAVYAELYNVQVSTLTVKPGCEGQVPRHLQARLKGVRLEDLEPPKL</sequence>
<evidence type="ECO:0000313" key="5">
    <source>
        <dbReference type="Proteomes" id="UP001497512"/>
    </source>
</evidence>
<protein>
    <recommendedName>
        <fullName evidence="6">Ribosomal protein L28</fullName>
    </recommendedName>
</protein>
<evidence type="ECO:0000313" key="4">
    <source>
        <dbReference type="EMBL" id="CAK9192361.1"/>
    </source>
</evidence>
<dbReference type="Proteomes" id="UP001497512">
    <property type="component" value="Chromosome 1"/>
</dbReference>
<dbReference type="InterPro" id="IPR026569">
    <property type="entry name" value="Ribosomal_bL28"/>
</dbReference>
<keyword evidence="3" id="KW-0687">Ribonucleoprotein</keyword>
<dbReference type="EMBL" id="OZ019893">
    <property type="protein sequence ID" value="CAK9192361.1"/>
    <property type="molecule type" value="Genomic_DNA"/>
</dbReference>
<accession>A0ABP0TCH3</accession>
<dbReference type="HAMAP" id="MF_00373">
    <property type="entry name" value="Ribosomal_bL28"/>
    <property type="match status" value="1"/>
</dbReference>
<evidence type="ECO:0000256" key="3">
    <source>
        <dbReference type="ARBA" id="ARBA00023274"/>
    </source>
</evidence>
<dbReference type="SUPFAM" id="SSF143800">
    <property type="entry name" value="L28p-like"/>
    <property type="match status" value="1"/>
</dbReference>
<dbReference type="Gene3D" id="2.30.170.40">
    <property type="entry name" value="Ribosomal protein L28/L24"/>
    <property type="match status" value="1"/>
</dbReference>
<organism evidence="4 5">
    <name type="scientific">Sphagnum troendelagicum</name>
    <dbReference type="NCBI Taxonomy" id="128251"/>
    <lineage>
        <taxon>Eukaryota</taxon>
        <taxon>Viridiplantae</taxon>
        <taxon>Streptophyta</taxon>
        <taxon>Embryophyta</taxon>
        <taxon>Bryophyta</taxon>
        <taxon>Sphagnophytina</taxon>
        <taxon>Sphagnopsida</taxon>
        <taxon>Sphagnales</taxon>
        <taxon>Sphagnaceae</taxon>
        <taxon>Sphagnum</taxon>
    </lineage>
</organism>
<evidence type="ECO:0000256" key="1">
    <source>
        <dbReference type="ARBA" id="ARBA00008760"/>
    </source>
</evidence>
<gene>
    <name evidence="4" type="ORF">CSSPTR1EN2_LOCUS1852</name>
</gene>
<dbReference type="InterPro" id="IPR034704">
    <property type="entry name" value="Ribosomal_bL28/bL31-like_sf"/>
</dbReference>
<keyword evidence="5" id="KW-1185">Reference proteome</keyword>